<keyword evidence="1" id="KW-0472">Membrane</keyword>
<dbReference type="AlphaFoldDB" id="A0A955KZU5"/>
<comment type="caution">
    <text evidence="2">The sequence shown here is derived from an EMBL/GenBank/DDBJ whole genome shotgun (WGS) entry which is preliminary data.</text>
</comment>
<evidence type="ECO:0000313" key="3">
    <source>
        <dbReference type="Proteomes" id="UP000760819"/>
    </source>
</evidence>
<protein>
    <submittedName>
        <fullName evidence="2">Uncharacterized protein</fullName>
    </submittedName>
</protein>
<gene>
    <name evidence="2" type="ORF">KC640_03525</name>
</gene>
<feature type="transmembrane region" description="Helical" evidence="1">
    <location>
        <begin position="5"/>
        <end position="26"/>
    </location>
</feature>
<evidence type="ECO:0000313" key="2">
    <source>
        <dbReference type="EMBL" id="MCA9379473.1"/>
    </source>
</evidence>
<keyword evidence="1" id="KW-1133">Transmembrane helix</keyword>
<dbReference type="Proteomes" id="UP000760819">
    <property type="component" value="Unassembled WGS sequence"/>
</dbReference>
<reference evidence="2" key="2">
    <citation type="journal article" date="2021" name="Microbiome">
        <title>Successional dynamics and alternative stable states in a saline activated sludge microbial community over 9 years.</title>
        <authorList>
            <person name="Wang Y."/>
            <person name="Ye J."/>
            <person name="Ju F."/>
            <person name="Liu L."/>
            <person name="Boyd J.A."/>
            <person name="Deng Y."/>
            <person name="Parks D.H."/>
            <person name="Jiang X."/>
            <person name="Yin X."/>
            <person name="Woodcroft B.J."/>
            <person name="Tyson G.W."/>
            <person name="Hugenholtz P."/>
            <person name="Polz M.F."/>
            <person name="Zhang T."/>
        </authorList>
    </citation>
    <scope>NUCLEOTIDE SEQUENCE</scope>
    <source>
        <strain evidence="2">HKST-UBA12</strain>
    </source>
</reference>
<organism evidence="2 3">
    <name type="scientific">Candidatus Dojkabacteria bacterium</name>
    <dbReference type="NCBI Taxonomy" id="2099670"/>
    <lineage>
        <taxon>Bacteria</taxon>
        <taxon>Candidatus Dojkabacteria</taxon>
    </lineage>
</organism>
<sequence length="132" mass="14019">MPKKIYAALTNMLLFYFILGLVSGMSVNGDSLALDVLIGLVFGAIMAYTPEVLAFFKISVNAWSSLLISIVLSFIFFFVASSLLGVIAFGATDTNLGFADVVLQLPDALSTLIFVSLISALGSVSLKQLSKV</sequence>
<feature type="transmembrane region" description="Helical" evidence="1">
    <location>
        <begin position="66"/>
        <end position="88"/>
    </location>
</feature>
<feature type="transmembrane region" description="Helical" evidence="1">
    <location>
        <begin position="108"/>
        <end position="126"/>
    </location>
</feature>
<proteinExistence type="predicted"/>
<accession>A0A955KZU5</accession>
<feature type="transmembrane region" description="Helical" evidence="1">
    <location>
        <begin position="32"/>
        <end position="54"/>
    </location>
</feature>
<keyword evidence="1" id="KW-0812">Transmembrane</keyword>
<dbReference type="EMBL" id="JAGQLI010000197">
    <property type="protein sequence ID" value="MCA9379473.1"/>
    <property type="molecule type" value="Genomic_DNA"/>
</dbReference>
<name>A0A955KZU5_9BACT</name>
<evidence type="ECO:0000256" key="1">
    <source>
        <dbReference type="SAM" id="Phobius"/>
    </source>
</evidence>
<reference evidence="2" key="1">
    <citation type="submission" date="2020-04" db="EMBL/GenBank/DDBJ databases">
        <authorList>
            <person name="Zhang T."/>
        </authorList>
    </citation>
    <scope>NUCLEOTIDE SEQUENCE</scope>
    <source>
        <strain evidence="2">HKST-UBA12</strain>
    </source>
</reference>